<name>A0A3S5AXP2_9PLAT</name>
<keyword evidence="2" id="KW-0812">Transmembrane</keyword>
<keyword evidence="4" id="KW-1185">Reference proteome</keyword>
<dbReference type="AlphaFoldDB" id="A0A3S5AXP2"/>
<gene>
    <name evidence="3" type="ORF">PXEA_LOCUS33729</name>
</gene>
<reference evidence="3" key="1">
    <citation type="submission" date="2018-11" db="EMBL/GenBank/DDBJ databases">
        <authorList>
            <consortium name="Pathogen Informatics"/>
        </authorList>
    </citation>
    <scope>NUCLEOTIDE SEQUENCE</scope>
</reference>
<evidence type="ECO:0000313" key="3">
    <source>
        <dbReference type="EMBL" id="VEL40289.1"/>
    </source>
</evidence>
<keyword evidence="2" id="KW-0472">Membrane</keyword>
<sequence>MSASPASGGLSPVKADAADPDRRWVRVPPRRSAPFPSHDARPAGLQTFVKILLDVERPELCLSGRDEIGHSPLAQLLFLSLPLALWPAAVALVSIQDEMTCPRGVCVHSD</sequence>
<feature type="transmembrane region" description="Helical" evidence="2">
    <location>
        <begin position="73"/>
        <end position="93"/>
    </location>
</feature>
<evidence type="ECO:0000256" key="2">
    <source>
        <dbReference type="SAM" id="Phobius"/>
    </source>
</evidence>
<evidence type="ECO:0000256" key="1">
    <source>
        <dbReference type="SAM" id="MobiDB-lite"/>
    </source>
</evidence>
<keyword evidence="2" id="KW-1133">Transmembrane helix</keyword>
<dbReference type="EMBL" id="CAAALY010264341">
    <property type="protein sequence ID" value="VEL40289.1"/>
    <property type="molecule type" value="Genomic_DNA"/>
</dbReference>
<organism evidence="3 4">
    <name type="scientific">Protopolystoma xenopodis</name>
    <dbReference type="NCBI Taxonomy" id="117903"/>
    <lineage>
        <taxon>Eukaryota</taxon>
        <taxon>Metazoa</taxon>
        <taxon>Spiralia</taxon>
        <taxon>Lophotrochozoa</taxon>
        <taxon>Platyhelminthes</taxon>
        <taxon>Monogenea</taxon>
        <taxon>Polyopisthocotylea</taxon>
        <taxon>Polystomatidea</taxon>
        <taxon>Polystomatidae</taxon>
        <taxon>Protopolystoma</taxon>
    </lineage>
</organism>
<accession>A0A3S5AXP2</accession>
<proteinExistence type="predicted"/>
<evidence type="ECO:0000313" key="4">
    <source>
        <dbReference type="Proteomes" id="UP000784294"/>
    </source>
</evidence>
<feature type="region of interest" description="Disordered" evidence="1">
    <location>
        <begin position="1"/>
        <end position="39"/>
    </location>
</feature>
<comment type="caution">
    <text evidence="3">The sequence shown here is derived from an EMBL/GenBank/DDBJ whole genome shotgun (WGS) entry which is preliminary data.</text>
</comment>
<protein>
    <submittedName>
        <fullName evidence="3">Uncharacterized protein</fullName>
    </submittedName>
</protein>
<dbReference type="Proteomes" id="UP000784294">
    <property type="component" value="Unassembled WGS sequence"/>
</dbReference>